<evidence type="ECO:0000256" key="5">
    <source>
        <dbReference type="ARBA" id="ARBA00022692"/>
    </source>
</evidence>
<proteinExistence type="predicted"/>
<evidence type="ECO:0000256" key="8">
    <source>
        <dbReference type="SAM" id="Phobius"/>
    </source>
</evidence>
<keyword evidence="10" id="KW-1185">Reference proteome</keyword>
<protein>
    <recommendedName>
        <fullName evidence="11">Glycosyltransferase RgtA/B/C/D-like domain-containing protein</fullName>
    </recommendedName>
</protein>
<evidence type="ECO:0008006" key="11">
    <source>
        <dbReference type="Google" id="ProtNLM"/>
    </source>
</evidence>
<accession>A0A839UX22</accession>
<sequence>MRVHRPPGPTARRALGVLAAIGAIVGLLFARMPVPPLSLYDQPFYLGIAQDLVHTGRFTDGFMFASPGDDGRRPPGMRFAPLYPALLAAAARLEPGFDRDSACVVTTDGHGPCGTEATLPRTAQALALVAILWLVWWIAASVAGGGAGMAALGLALCTAPVLLRSVMVTMTEIAVLLADLLAIACALRALWSPERSTRWAATCGAMLGIATLLRPSGLELALAIVAGGLGWLVACRPGRRRRLAQALGAGGLALVLVLSPWLLRNARLGHAGLTEGYAGHTLVQRISFDSMTPHEYAMSFVCWLPDGSGLGAAIGGRGACDRFGWEEHADSFYAIGLGRLLARTLAEAGGPQHHLRWLLRHEIAAHPLRHALVTLPLALRGAWIDHWWGVMLLPVCLVWAVRRRRDPQVWLIAGPALFMLLFNAAVAVNQPRYNLLLVLPMAVAGGDAVDALARRLRAARAAGPRRQAEACIGSCIGSGPAGCSRCAAISRERATAT</sequence>
<evidence type="ECO:0000313" key="10">
    <source>
        <dbReference type="Proteomes" id="UP000557688"/>
    </source>
</evidence>
<feature type="transmembrane region" description="Helical" evidence="8">
    <location>
        <begin position="386"/>
        <end position="402"/>
    </location>
</feature>
<dbReference type="AlphaFoldDB" id="A0A839UX22"/>
<evidence type="ECO:0000256" key="1">
    <source>
        <dbReference type="ARBA" id="ARBA00004651"/>
    </source>
</evidence>
<dbReference type="GO" id="GO:0009103">
    <property type="term" value="P:lipopolysaccharide biosynthetic process"/>
    <property type="evidence" value="ECO:0007669"/>
    <property type="project" value="UniProtKB-ARBA"/>
</dbReference>
<keyword evidence="5 8" id="KW-0812">Transmembrane</keyword>
<comment type="caution">
    <text evidence="9">The sequence shown here is derived from an EMBL/GenBank/DDBJ whole genome shotgun (WGS) entry which is preliminary data.</text>
</comment>
<keyword evidence="4" id="KW-0808">Transferase</keyword>
<keyword evidence="6 8" id="KW-1133">Transmembrane helix</keyword>
<gene>
    <name evidence="9" type="ORF">FHR90_002208</name>
</gene>
<evidence type="ECO:0000256" key="3">
    <source>
        <dbReference type="ARBA" id="ARBA00022676"/>
    </source>
</evidence>
<dbReference type="EMBL" id="JACHXV010000007">
    <property type="protein sequence ID" value="MBB3174367.1"/>
    <property type="molecule type" value="Genomic_DNA"/>
</dbReference>
<keyword evidence="3" id="KW-0328">Glycosyltransferase</keyword>
<feature type="transmembrane region" description="Helical" evidence="8">
    <location>
        <begin position="134"/>
        <end position="161"/>
    </location>
</feature>
<dbReference type="Proteomes" id="UP000557688">
    <property type="component" value="Unassembled WGS sequence"/>
</dbReference>
<evidence type="ECO:0000256" key="4">
    <source>
        <dbReference type="ARBA" id="ARBA00022679"/>
    </source>
</evidence>
<dbReference type="GO" id="GO:0016763">
    <property type="term" value="F:pentosyltransferase activity"/>
    <property type="evidence" value="ECO:0007669"/>
    <property type="project" value="TreeGrafter"/>
</dbReference>
<evidence type="ECO:0000256" key="6">
    <source>
        <dbReference type="ARBA" id="ARBA00022989"/>
    </source>
</evidence>
<evidence type="ECO:0000256" key="7">
    <source>
        <dbReference type="ARBA" id="ARBA00023136"/>
    </source>
</evidence>
<dbReference type="PANTHER" id="PTHR33908">
    <property type="entry name" value="MANNOSYLTRANSFERASE YKCB-RELATED"/>
    <property type="match status" value="1"/>
</dbReference>
<keyword evidence="7 8" id="KW-0472">Membrane</keyword>
<feature type="transmembrane region" description="Helical" evidence="8">
    <location>
        <begin position="246"/>
        <end position="263"/>
    </location>
</feature>
<dbReference type="RefSeq" id="WP_183275237.1">
    <property type="nucleotide sequence ID" value="NZ_JACHXV010000007.1"/>
</dbReference>
<feature type="transmembrane region" description="Helical" evidence="8">
    <location>
        <begin position="173"/>
        <end position="191"/>
    </location>
</feature>
<evidence type="ECO:0000256" key="2">
    <source>
        <dbReference type="ARBA" id="ARBA00022475"/>
    </source>
</evidence>
<dbReference type="GO" id="GO:0005886">
    <property type="term" value="C:plasma membrane"/>
    <property type="evidence" value="ECO:0007669"/>
    <property type="project" value="UniProtKB-SubCell"/>
</dbReference>
<evidence type="ECO:0000313" key="9">
    <source>
        <dbReference type="EMBL" id="MBB3174367.1"/>
    </source>
</evidence>
<comment type="subcellular location">
    <subcellularLocation>
        <location evidence="1">Cell membrane</location>
        <topology evidence="1">Multi-pass membrane protein</topology>
    </subcellularLocation>
</comment>
<name>A0A839UX22_9PROT</name>
<organism evidence="9 10">
    <name type="scientific">Endobacter medicaginis</name>
    <dbReference type="NCBI Taxonomy" id="1181271"/>
    <lineage>
        <taxon>Bacteria</taxon>
        <taxon>Pseudomonadati</taxon>
        <taxon>Pseudomonadota</taxon>
        <taxon>Alphaproteobacteria</taxon>
        <taxon>Acetobacterales</taxon>
        <taxon>Acetobacteraceae</taxon>
        <taxon>Endobacter</taxon>
    </lineage>
</organism>
<reference evidence="9 10" key="1">
    <citation type="submission" date="2020-08" db="EMBL/GenBank/DDBJ databases">
        <title>Genomic Encyclopedia of Type Strains, Phase III (KMG-III): the genomes of soil and plant-associated and newly described type strains.</title>
        <authorList>
            <person name="Whitman W."/>
        </authorList>
    </citation>
    <scope>NUCLEOTIDE SEQUENCE [LARGE SCALE GENOMIC DNA]</scope>
    <source>
        <strain evidence="9 10">CECT 8088</strain>
    </source>
</reference>
<dbReference type="InterPro" id="IPR050297">
    <property type="entry name" value="LipidA_mod_glycosyltrf_83"/>
</dbReference>
<feature type="transmembrane region" description="Helical" evidence="8">
    <location>
        <begin position="216"/>
        <end position="234"/>
    </location>
</feature>
<keyword evidence="2" id="KW-1003">Cell membrane</keyword>
<dbReference type="PANTHER" id="PTHR33908:SF11">
    <property type="entry name" value="MEMBRANE PROTEIN"/>
    <property type="match status" value="1"/>
</dbReference>
<feature type="transmembrane region" description="Helical" evidence="8">
    <location>
        <begin position="409"/>
        <end position="427"/>
    </location>
</feature>